<dbReference type="AlphaFoldDB" id="A0A195F1A9"/>
<reference evidence="1 2" key="1">
    <citation type="submission" date="2016-03" db="EMBL/GenBank/DDBJ databases">
        <title>Trachymyrmex septentrionalis WGS genome.</title>
        <authorList>
            <person name="Nygaard S."/>
            <person name="Hu H."/>
            <person name="Boomsma J."/>
            <person name="Zhang G."/>
        </authorList>
    </citation>
    <scope>NUCLEOTIDE SEQUENCE [LARGE SCALE GENOMIC DNA]</scope>
    <source>
        <strain evidence="1">Tsep2-gDNA-1</strain>
        <tissue evidence="1">Whole body</tissue>
    </source>
</reference>
<dbReference type="Proteomes" id="UP000078541">
    <property type="component" value="Unassembled WGS sequence"/>
</dbReference>
<keyword evidence="2" id="KW-1185">Reference proteome</keyword>
<gene>
    <name evidence="1" type="ORF">ALC56_11766</name>
</gene>
<sequence>QLYSDTIVSTIIPARSDRVSVKNLRKVEAIVRNRASGIVEQHRFARLHESATEPRFHEGATEVARGDRRRN</sequence>
<dbReference type="EMBL" id="KQ981880">
    <property type="protein sequence ID" value="KYN33952.1"/>
    <property type="molecule type" value="Genomic_DNA"/>
</dbReference>
<protein>
    <submittedName>
        <fullName evidence="1">Uncharacterized protein</fullName>
    </submittedName>
</protein>
<feature type="non-terminal residue" evidence="1">
    <location>
        <position position="1"/>
    </location>
</feature>
<evidence type="ECO:0000313" key="2">
    <source>
        <dbReference type="Proteomes" id="UP000078541"/>
    </source>
</evidence>
<accession>A0A195F1A9</accession>
<evidence type="ECO:0000313" key="1">
    <source>
        <dbReference type="EMBL" id="KYN33952.1"/>
    </source>
</evidence>
<name>A0A195F1A9_9HYME</name>
<organism evidence="1 2">
    <name type="scientific">Trachymyrmex septentrionalis</name>
    <dbReference type="NCBI Taxonomy" id="34720"/>
    <lineage>
        <taxon>Eukaryota</taxon>
        <taxon>Metazoa</taxon>
        <taxon>Ecdysozoa</taxon>
        <taxon>Arthropoda</taxon>
        <taxon>Hexapoda</taxon>
        <taxon>Insecta</taxon>
        <taxon>Pterygota</taxon>
        <taxon>Neoptera</taxon>
        <taxon>Endopterygota</taxon>
        <taxon>Hymenoptera</taxon>
        <taxon>Apocrita</taxon>
        <taxon>Aculeata</taxon>
        <taxon>Formicoidea</taxon>
        <taxon>Formicidae</taxon>
        <taxon>Myrmicinae</taxon>
        <taxon>Trachymyrmex</taxon>
    </lineage>
</organism>
<proteinExistence type="predicted"/>